<keyword evidence="2" id="KW-1185">Reference proteome</keyword>
<comment type="caution">
    <text evidence="1">The sequence shown here is derived from an EMBL/GenBank/DDBJ whole genome shotgun (WGS) entry which is preliminary data.</text>
</comment>
<protein>
    <recommendedName>
        <fullName evidence="3">Calx-beta domain-containing protein</fullName>
    </recommendedName>
</protein>
<dbReference type="Pfam" id="PF17963">
    <property type="entry name" value="Big_9"/>
    <property type="match status" value="2"/>
</dbReference>
<proteinExistence type="predicted"/>
<dbReference type="Proteomes" id="UP001172082">
    <property type="component" value="Unassembled WGS sequence"/>
</dbReference>
<gene>
    <name evidence="1" type="ORF">QQ008_16585</name>
</gene>
<organism evidence="1 2">
    <name type="scientific">Splendidivirga corallicola</name>
    <dbReference type="NCBI Taxonomy" id="3051826"/>
    <lineage>
        <taxon>Bacteria</taxon>
        <taxon>Pseudomonadati</taxon>
        <taxon>Bacteroidota</taxon>
        <taxon>Cytophagia</taxon>
        <taxon>Cytophagales</taxon>
        <taxon>Splendidivirgaceae</taxon>
        <taxon>Splendidivirga</taxon>
    </lineage>
</organism>
<dbReference type="Gene3D" id="2.60.40.3440">
    <property type="match status" value="2"/>
</dbReference>
<reference evidence="1" key="1">
    <citation type="submission" date="2023-06" db="EMBL/GenBank/DDBJ databases">
        <title>Genomic of Parafulvivirga corallium.</title>
        <authorList>
            <person name="Wang G."/>
        </authorList>
    </citation>
    <scope>NUCLEOTIDE SEQUENCE</scope>
    <source>
        <strain evidence="1">BMA10</strain>
    </source>
</reference>
<sequence length="422" mass="46064">MKNILTWMVIIGSVAMIACDRIERDVVPTNNNDEKAQQLFTTQNSPAILNVVGNTTIVGNLKLEVALAPSKGKVSFIEEGMALYTPNTTFSSGEDSVSFNIFDNGTLSDTKGFTITLSQDSSSLPCQNASIFYHTTTNKNDSVFILSLDPNRYCDEFEELNTIRAPQHGSVSQTGDDLYYMPDQDYCGSDSVIYRLKFKESIINALISIDVQEKQDSTDCITSLIDDHIILQKIPGESIVSAEIFPLQNDHICDGAHGTLAIKDPPAIGTAVVHGDSISYEATAVAPFSENFTYSITDKEGTMHSATITVTYDPILGTCSLKALDDSFTFKTDTIPTDSLNNTQFSLDLNVIQNDSISGECDYQINILEEPQTGNAQVTDRNSILLTGDKNFVGEINLKYILEDKTAAVSDTANVTVSINEN</sequence>
<dbReference type="EMBL" id="JAUJEA010000006">
    <property type="protein sequence ID" value="MDN5203009.1"/>
    <property type="molecule type" value="Genomic_DNA"/>
</dbReference>
<accession>A0ABT8KS34</accession>
<dbReference type="PROSITE" id="PS51257">
    <property type="entry name" value="PROKAR_LIPOPROTEIN"/>
    <property type="match status" value="1"/>
</dbReference>
<evidence type="ECO:0000313" key="2">
    <source>
        <dbReference type="Proteomes" id="UP001172082"/>
    </source>
</evidence>
<evidence type="ECO:0008006" key="3">
    <source>
        <dbReference type="Google" id="ProtNLM"/>
    </source>
</evidence>
<name>A0ABT8KS34_9BACT</name>
<evidence type="ECO:0000313" key="1">
    <source>
        <dbReference type="EMBL" id="MDN5203009.1"/>
    </source>
</evidence>
<dbReference type="RefSeq" id="WP_346753033.1">
    <property type="nucleotide sequence ID" value="NZ_JAUJEA010000006.1"/>
</dbReference>